<feature type="region of interest" description="Disordered" evidence="21">
    <location>
        <begin position="1110"/>
        <end position="1137"/>
    </location>
</feature>
<reference evidence="26 27" key="1">
    <citation type="submission" date="2021-04" db="EMBL/GenBank/DDBJ databases">
        <authorList>
            <person name="De Guttry C."/>
            <person name="Zahm M."/>
            <person name="Klopp C."/>
            <person name="Cabau C."/>
            <person name="Louis A."/>
            <person name="Berthelot C."/>
            <person name="Parey E."/>
            <person name="Roest Crollius H."/>
            <person name="Montfort J."/>
            <person name="Robinson-Rechavi M."/>
            <person name="Bucao C."/>
            <person name="Bouchez O."/>
            <person name="Gislard M."/>
            <person name="Lluch J."/>
            <person name="Milhes M."/>
            <person name="Lampietro C."/>
            <person name="Lopez Roques C."/>
            <person name="Donnadieu C."/>
            <person name="Braasch I."/>
            <person name="Desvignes T."/>
            <person name="Postlethwait J."/>
            <person name="Bobe J."/>
            <person name="Wedekind C."/>
            <person name="Guiguen Y."/>
        </authorList>
    </citation>
    <scope>NUCLEOTIDE SEQUENCE [LARGE SCALE GENOMIC DNA]</scope>
    <source>
        <strain evidence="26">Cs_M1</strain>
        <tissue evidence="26">Blood</tissue>
    </source>
</reference>
<feature type="region of interest" description="Disordered" evidence="21">
    <location>
        <begin position="175"/>
        <end position="214"/>
    </location>
</feature>
<dbReference type="PROSITE" id="PS50021">
    <property type="entry name" value="CH"/>
    <property type="match status" value="1"/>
</dbReference>
<dbReference type="Pfam" id="PF21255">
    <property type="entry name" value="DNMT3_ADD_GATA1-like"/>
    <property type="match status" value="1"/>
</dbReference>
<keyword evidence="13" id="KW-0863">Zinc-finger</keyword>
<keyword evidence="22" id="KW-0732">Signal</keyword>
<dbReference type="Pfam" id="PF00307">
    <property type="entry name" value="CH"/>
    <property type="match status" value="1"/>
</dbReference>
<comment type="caution">
    <text evidence="26">The sequence shown here is derived from an EMBL/GenBank/DDBJ whole genome shotgun (WGS) entry which is preliminary data.</text>
</comment>
<accession>A0AAN8QVT3</accession>
<dbReference type="GO" id="GO:0008270">
    <property type="term" value="F:zinc ion binding"/>
    <property type="evidence" value="ECO:0007669"/>
    <property type="project" value="UniProtKB-KW"/>
</dbReference>
<evidence type="ECO:0000256" key="6">
    <source>
        <dbReference type="ARBA" id="ARBA00022491"/>
    </source>
</evidence>
<keyword evidence="18" id="KW-0539">Nucleus</keyword>
<feature type="region of interest" description="Disordered" evidence="21">
    <location>
        <begin position="34"/>
        <end position="53"/>
    </location>
</feature>
<keyword evidence="27" id="KW-1185">Reference proteome</keyword>
<comment type="similarity">
    <text evidence="3">Belongs to the MAPRE family.</text>
</comment>
<evidence type="ECO:0000256" key="21">
    <source>
        <dbReference type="SAM" id="MobiDB-lite"/>
    </source>
</evidence>
<evidence type="ECO:0000256" key="2">
    <source>
        <dbReference type="ARBA" id="ARBA00004245"/>
    </source>
</evidence>
<keyword evidence="8" id="KW-0132">Cell division</keyword>
<feature type="domain" description="PWWP" evidence="24">
    <location>
        <begin position="993"/>
        <end position="1049"/>
    </location>
</feature>
<evidence type="ECO:0000256" key="13">
    <source>
        <dbReference type="ARBA" id="ARBA00022771"/>
    </source>
</evidence>
<evidence type="ECO:0000256" key="11">
    <source>
        <dbReference type="ARBA" id="ARBA00022701"/>
    </source>
</evidence>
<feature type="chain" id="PRO_5043003949" description="DNA (cytosine-5-)-methyltransferase" evidence="22">
    <location>
        <begin position="18"/>
        <end position="1593"/>
    </location>
</feature>
<dbReference type="InterPro" id="IPR050390">
    <property type="entry name" value="C5-Methyltransferase"/>
</dbReference>
<dbReference type="PANTHER" id="PTHR23068:SF53">
    <property type="entry name" value="DNA (CYTOSINE-5-)-METHYLTRANSFERASE"/>
    <property type="match status" value="1"/>
</dbReference>
<keyword evidence="17" id="KW-0206">Cytoskeleton</keyword>
<evidence type="ECO:0000256" key="4">
    <source>
        <dbReference type="ARBA" id="ARBA00011975"/>
    </source>
</evidence>
<evidence type="ECO:0000256" key="15">
    <source>
        <dbReference type="ARBA" id="ARBA00022833"/>
    </source>
</evidence>
<evidence type="ECO:0000313" key="27">
    <source>
        <dbReference type="Proteomes" id="UP001356427"/>
    </source>
</evidence>
<dbReference type="GO" id="GO:0005634">
    <property type="term" value="C:nucleus"/>
    <property type="evidence" value="ECO:0007669"/>
    <property type="project" value="UniProtKB-SubCell"/>
</dbReference>
<dbReference type="EMBL" id="JAGTTL010000024">
    <property type="protein sequence ID" value="KAK6303412.1"/>
    <property type="molecule type" value="Genomic_DNA"/>
</dbReference>
<dbReference type="InterPro" id="IPR000313">
    <property type="entry name" value="PWWP_dom"/>
</dbReference>
<proteinExistence type="inferred from homology"/>
<gene>
    <name evidence="26" type="ORF">J4Q44_G00258660</name>
</gene>
<evidence type="ECO:0000256" key="8">
    <source>
        <dbReference type="ARBA" id="ARBA00022618"/>
    </source>
</evidence>
<keyword evidence="15" id="KW-0862">Zinc</keyword>
<dbReference type="SUPFAM" id="SSF53335">
    <property type="entry name" value="S-adenosyl-L-methionine-dependent methyltransferases"/>
    <property type="match status" value="1"/>
</dbReference>
<evidence type="ECO:0000256" key="7">
    <source>
        <dbReference type="ARBA" id="ARBA00022603"/>
    </source>
</evidence>
<feature type="domain" description="Calponin-homology (CH)" evidence="23">
    <location>
        <begin position="59"/>
        <end position="161"/>
    </location>
</feature>
<dbReference type="PROSITE" id="PS51533">
    <property type="entry name" value="ADD"/>
    <property type="match status" value="1"/>
</dbReference>
<keyword evidence="16" id="KW-0238">DNA-binding</keyword>
<keyword evidence="12" id="KW-0479">Metal-binding</keyword>
<evidence type="ECO:0000256" key="5">
    <source>
        <dbReference type="ARBA" id="ARBA00022490"/>
    </source>
</evidence>
<organism evidence="26 27">
    <name type="scientific">Coregonus suidteri</name>
    <dbReference type="NCBI Taxonomy" id="861788"/>
    <lineage>
        <taxon>Eukaryota</taxon>
        <taxon>Metazoa</taxon>
        <taxon>Chordata</taxon>
        <taxon>Craniata</taxon>
        <taxon>Vertebrata</taxon>
        <taxon>Euteleostomi</taxon>
        <taxon>Actinopterygii</taxon>
        <taxon>Neopterygii</taxon>
        <taxon>Teleostei</taxon>
        <taxon>Protacanthopterygii</taxon>
        <taxon>Salmoniformes</taxon>
        <taxon>Salmonidae</taxon>
        <taxon>Coregoninae</taxon>
        <taxon>Coregonus</taxon>
    </lineage>
</organism>
<dbReference type="Proteomes" id="UP001356427">
    <property type="component" value="Unassembled WGS sequence"/>
</dbReference>
<evidence type="ECO:0000256" key="20">
    <source>
        <dbReference type="PROSITE-ProRule" id="PRU01016"/>
    </source>
</evidence>
<evidence type="ECO:0000256" key="16">
    <source>
        <dbReference type="ARBA" id="ARBA00023125"/>
    </source>
</evidence>
<dbReference type="GO" id="GO:0032259">
    <property type="term" value="P:methylation"/>
    <property type="evidence" value="ECO:0007669"/>
    <property type="project" value="UniProtKB-KW"/>
</dbReference>
<comment type="subcellular location">
    <subcellularLocation>
        <location evidence="2">Cytoplasm</location>
        <location evidence="2">Cytoskeleton</location>
    </subcellularLocation>
    <subcellularLocation>
        <location evidence="1">Nucleus</location>
    </subcellularLocation>
</comment>
<keyword evidence="14" id="KW-0498">Mitosis</keyword>
<dbReference type="GO" id="GO:0003677">
    <property type="term" value="F:DNA binding"/>
    <property type="evidence" value="ECO:0007669"/>
    <property type="project" value="UniProtKB-KW"/>
</dbReference>
<dbReference type="GO" id="GO:0000122">
    <property type="term" value="P:negative regulation of transcription by RNA polymerase II"/>
    <property type="evidence" value="ECO:0007669"/>
    <property type="project" value="TreeGrafter"/>
</dbReference>
<sequence length="1593" mass="177865">MLGLLLVVTAAVAMTAAQQRLQLCRAEWRSLPGGRDDEGNRKMATNVDPDQTSDATAEKCSRFELLDWLNKTLDIKFTRLEQICSGSCYCQLMDWLFPGCIDLSTVKFQAQDTPDFFHNYNLLQAGFRKTGVTKFVPVEELINGRFQPNFVFLKWFKRFFQANLAGQVYNPVEARQGQDIQPARPPLRSPQGLGRKSASRNPSQSVGLETDTDEEALGKDQRKHIVYEDIWREIHSWVGPSTLGEFHAYCSLCDMNLNIDHSGLVDLKRHSQCKRHRKLTLAANGCTVRTEARKSRQGSISNCPPCSELVLCFIQANCVSGPSAAGDLVSNRYGQYVLGLQYPEDIVSVCQKTPYCIYTYEGVVLGEAGMASVVLVGYFDVKAARHCIRLLDVLQRPAEDNTGEKTAAALVETLKRFGLPAANLAALYTDGNGAASEQICSQLRELNPNVVVLGRLYGVADASCHAGVVELTTQAQELIVDIYSHYSFCSTKNDNLKELFSSISSIDGLTLPLTTCCLNFCMLARKLLGIWTDLISHFSSFNKEDDIDEKAKLICTQLQDPQIRATFMFLNQALEPLRAFQERLHHHEGSARADLVQILQDASDLLRSYASSFLRPQAVVRFLKERDASLLKNTKFHLPGPELNVGGAAVEDFLCESSESGSEILQFLQEQALSFYTALTASVAEGLPLSDGVLRSMAQLLSPQGRLKVTGKAVGELGAKLGLCSSPEEISQLNKEFLEYKLAEEGEWEEGENGCDRGVQNGSAATLLEQHWSTVLKASGSTSIFRKLVLTLLAMPCPPLEAQKVFTQAVENGDAAQFTDSVTESELDSVLEVDLTNELTNDSALSDNSSINEPGRKKRGRPRKIPSEVNNLNGTVKPCTVQLQKIINEPKNEDDTVFVEDNVIWTNTMEGTIRGIYGWESSLRQKPQARTVFQAGAGTWAKPQALDNDSKKDQESEAASPPKKENHTSNVSTPSSRGAKKGIDYQDGKGFPTGDLVWGKVKGFSWWPGLVVLWKSNKAPPVSMRRVEWFGDGMFSEIYTERLLHFAAFSKCFCKNSYASLPTYKDAIYQVLELAGERCEKSFLAAGNKQELLRLMLDWAHSGFLPTGPDGFNPPPPADAKDSKAESSDSPLADYQPPAKRKYVNKNRPSYGSQSYSREAMVQEVKKGKHIKEFCLSCGTPHIHTFHPLFEGSLCLKCKENFIETLYRYDEDGYQSYCTVCCAGQEVILCGNASCCRCFCKDCLNILVGDGTFDKLKDVDPWSCFMCLPSQCNGSLKLRTDWSVRVQEFFVNNSALEFEPHRVYPSIPAHQRRPIRVLSLFDGIATGYLVLKDLGFIVERYIASEICGDSIAVGMIKHEGKIEHINDVRTITRKHLAEWGPFDLLIGGSPCNDLACVNPARKGLFEGTGRLFFEYYRMLNMMRPKEDDDRPFFWLFENVVAMRGHDLADICRFLECNPILIDAVKVSPAHRARYFWGNLPGMNRPLATSLDDKVNLQDCLEPGRTAKYNKVRTITTKSNSIRQGKMGPLPVDFNGKEDYLWCTEMEKIFGFPKHYTDVNNMGRSQRQKVLGRSWSVPVIRHLFAPLKDYFACE</sequence>
<feature type="active site" evidence="20">
    <location>
        <position position="1391"/>
    </location>
</feature>
<dbReference type="InterPro" id="IPR029063">
    <property type="entry name" value="SAM-dependent_MTases_sf"/>
</dbReference>
<dbReference type="Gene3D" id="2.30.30.140">
    <property type="match status" value="1"/>
</dbReference>
<dbReference type="InterPro" id="IPR040552">
    <property type="entry name" value="DNMT3_ADD_GATA1-like"/>
</dbReference>
<dbReference type="EC" id="2.1.1.37" evidence="4"/>
<keyword evidence="6" id="KW-0678">Repressor</keyword>
<dbReference type="SUPFAM" id="SSF47576">
    <property type="entry name" value="Calponin-homology domain, CH-domain"/>
    <property type="match status" value="1"/>
</dbReference>
<dbReference type="InterPro" id="IPR001715">
    <property type="entry name" value="CH_dom"/>
</dbReference>
<keyword evidence="7 20" id="KW-0489">Methyltransferase</keyword>
<evidence type="ECO:0000313" key="26">
    <source>
        <dbReference type="EMBL" id="KAK6303412.1"/>
    </source>
</evidence>
<evidence type="ECO:0000256" key="19">
    <source>
        <dbReference type="ARBA" id="ARBA00023306"/>
    </source>
</evidence>
<dbReference type="Gene3D" id="3.40.50.150">
    <property type="entry name" value="Vaccinia Virus protein VP39"/>
    <property type="match status" value="2"/>
</dbReference>
<feature type="region of interest" description="Disordered" evidence="21">
    <location>
        <begin position="936"/>
        <end position="985"/>
    </location>
</feature>
<dbReference type="Gene3D" id="1.10.418.10">
    <property type="entry name" value="Calponin-like domain"/>
    <property type="match status" value="1"/>
</dbReference>
<dbReference type="InterPro" id="IPR001525">
    <property type="entry name" value="C5_MeTfrase"/>
</dbReference>
<evidence type="ECO:0000256" key="1">
    <source>
        <dbReference type="ARBA" id="ARBA00004123"/>
    </source>
</evidence>
<dbReference type="GO" id="GO:0051301">
    <property type="term" value="P:cell division"/>
    <property type="evidence" value="ECO:0007669"/>
    <property type="project" value="UniProtKB-KW"/>
</dbReference>
<dbReference type="SMART" id="SM00293">
    <property type="entry name" value="PWWP"/>
    <property type="match status" value="1"/>
</dbReference>
<dbReference type="FunFam" id="3.40.50.150:FF:000011">
    <property type="entry name" value="DNA methyltransferase 3 alpha"/>
    <property type="match status" value="1"/>
</dbReference>
<evidence type="ECO:0000256" key="14">
    <source>
        <dbReference type="ARBA" id="ARBA00022776"/>
    </source>
</evidence>
<dbReference type="InterPro" id="IPR036872">
    <property type="entry name" value="CH_dom_sf"/>
</dbReference>
<dbReference type="FunFam" id="3.40.50.150:FF:000008">
    <property type="entry name" value="DNA (Cytosine-5)-methyltransferase 3A isoform X1"/>
    <property type="match status" value="1"/>
</dbReference>
<evidence type="ECO:0000259" key="25">
    <source>
        <dbReference type="PROSITE" id="PS51533"/>
    </source>
</evidence>
<evidence type="ECO:0000256" key="10">
    <source>
        <dbReference type="ARBA" id="ARBA00022691"/>
    </source>
</evidence>
<keyword evidence="5" id="KW-0963">Cytoplasm</keyword>
<feature type="domain" description="PHD-type" evidence="25">
    <location>
        <begin position="1163"/>
        <end position="1295"/>
    </location>
</feature>
<evidence type="ECO:0000256" key="3">
    <source>
        <dbReference type="ARBA" id="ARBA00010729"/>
    </source>
</evidence>
<feature type="region of interest" description="Disordered" evidence="21">
    <location>
        <begin position="842"/>
        <end position="872"/>
    </location>
</feature>
<dbReference type="Pfam" id="PF17980">
    <property type="entry name" value="ADD_DNMT3"/>
    <property type="match status" value="1"/>
</dbReference>
<evidence type="ECO:0000259" key="24">
    <source>
        <dbReference type="PROSITE" id="PS50812"/>
    </source>
</evidence>
<keyword evidence="10 20" id="KW-0949">S-adenosyl-L-methionine</keyword>
<feature type="compositionally biased region" description="Polar residues" evidence="21">
    <location>
        <begin position="842"/>
        <end position="852"/>
    </location>
</feature>
<keyword evidence="19" id="KW-0131">Cell cycle</keyword>
<evidence type="ECO:0000256" key="17">
    <source>
        <dbReference type="ARBA" id="ARBA00023212"/>
    </source>
</evidence>
<dbReference type="PANTHER" id="PTHR23068">
    <property type="entry name" value="DNA CYTOSINE-5- -METHYLTRANSFERASE 3-RELATED"/>
    <property type="match status" value="1"/>
</dbReference>
<dbReference type="SUPFAM" id="SSF63748">
    <property type="entry name" value="Tudor/PWWP/MBT"/>
    <property type="match status" value="1"/>
</dbReference>
<dbReference type="Pfam" id="PF00855">
    <property type="entry name" value="PWWP"/>
    <property type="match status" value="1"/>
</dbReference>
<evidence type="ECO:0000259" key="23">
    <source>
        <dbReference type="PROSITE" id="PS50021"/>
    </source>
</evidence>
<protein>
    <recommendedName>
        <fullName evidence="4">DNA (cytosine-5-)-methyltransferase</fullName>
        <ecNumber evidence="4">2.1.1.37</ecNumber>
    </recommendedName>
</protein>
<feature type="signal peptide" evidence="22">
    <location>
        <begin position="1"/>
        <end position="17"/>
    </location>
</feature>
<evidence type="ECO:0000256" key="9">
    <source>
        <dbReference type="ARBA" id="ARBA00022679"/>
    </source>
</evidence>
<evidence type="ECO:0000256" key="18">
    <source>
        <dbReference type="ARBA" id="ARBA00023242"/>
    </source>
</evidence>
<dbReference type="Pfam" id="PF00145">
    <property type="entry name" value="DNA_methylase"/>
    <property type="match status" value="1"/>
</dbReference>
<dbReference type="Gene3D" id="1.10.720.50">
    <property type="entry name" value="PWWP, helical domain"/>
    <property type="match status" value="1"/>
</dbReference>
<name>A0AAN8QVT3_9TELE</name>
<dbReference type="PROSITE" id="PS51679">
    <property type="entry name" value="SAM_MT_C5"/>
    <property type="match status" value="1"/>
</dbReference>
<evidence type="ECO:0000256" key="12">
    <source>
        <dbReference type="ARBA" id="ARBA00022723"/>
    </source>
</evidence>
<dbReference type="FunFam" id="1.10.418.10:FF:000028">
    <property type="entry name" value="RP/EB family microtubule-associated protein"/>
    <property type="match status" value="1"/>
</dbReference>
<dbReference type="InterPro" id="IPR025766">
    <property type="entry name" value="ADD"/>
</dbReference>
<dbReference type="GO" id="GO:0051718">
    <property type="term" value="F:DNA (cytosine-5-)-methyltransferase activity, acting on CpG substrates"/>
    <property type="evidence" value="ECO:0007669"/>
    <property type="project" value="TreeGrafter"/>
</dbReference>
<keyword evidence="9 20" id="KW-0808">Transferase</keyword>
<keyword evidence="11" id="KW-0493">Microtubule</keyword>
<comment type="similarity">
    <text evidence="20">Belongs to the class I-like SAM-binding methyltransferase superfamily. C5-methyltransferase family.</text>
</comment>
<dbReference type="GO" id="GO:0005874">
    <property type="term" value="C:microtubule"/>
    <property type="evidence" value="ECO:0007669"/>
    <property type="project" value="UniProtKB-KW"/>
</dbReference>
<dbReference type="InterPro" id="IPR049554">
    <property type="entry name" value="DNMT3_ADD_PHD"/>
</dbReference>
<dbReference type="PROSITE" id="PS50812">
    <property type="entry name" value="PWWP"/>
    <property type="match status" value="1"/>
</dbReference>
<evidence type="ECO:0000256" key="22">
    <source>
        <dbReference type="SAM" id="SignalP"/>
    </source>
</evidence>